<dbReference type="HOGENOM" id="CLU_1131593_0_0_2"/>
<proteinExistence type="predicted"/>
<evidence type="ECO:0008006" key="4">
    <source>
        <dbReference type="Google" id="ProtNLM"/>
    </source>
</evidence>
<dbReference type="KEGG" id="iag:Igag_0751"/>
<organism evidence="2 3">
    <name type="scientific">Ignisphaera aggregans (strain DSM 17230 / JCM 13409 / AQ1.S1)</name>
    <dbReference type="NCBI Taxonomy" id="583356"/>
    <lineage>
        <taxon>Archaea</taxon>
        <taxon>Thermoproteota</taxon>
        <taxon>Thermoprotei</taxon>
        <taxon>Desulfurococcales</taxon>
        <taxon>Desulfurococcaceae</taxon>
        <taxon>Ignisphaera</taxon>
    </lineage>
</organism>
<dbReference type="EMBL" id="CP002098">
    <property type="protein sequence ID" value="ADM27580.1"/>
    <property type="molecule type" value="Genomic_DNA"/>
</dbReference>
<feature type="transmembrane region" description="Helical" evidence="1">
    <location>
        <begin position="183"/>
        <end position="202"/>
    </location>
</feature>
<feature type="transmembrane region" description="Helical" evidence="1">
    <location>
        <begin position="214"/>
        <end position="234"/>
    </location>
</feature>
<dbReference type="AlphaFoldDB" id="E0STA3"/>
<evidence type="ECO:0000256" key="1">
    <source>
        <dbReference type="SAM" id="Phobius"/>
    </source>
</evidence>
<evidence type="ECO:0000313" key="3">
    <source>
        <dbReference type="Proteomes" id="UP000001304"/>
    </source>
</evidence>
<protein>
    <recommendedName>
        <fullName evidence="4">ABC-2 type transporter domain-containing protein</fullName>
    </recommendedName>
</protein>
<keyword evidence="1" id="KW-1133">Transmembrane helix</keyword>
<accession>E0STA3</accession>
<sequence length="245" mass="26718">MSIRYIARCIVLYIRRGFTEDKRSTVFSIALSIILTIVVVANMAREISEIPPEGIAYVGNLYVLTLGATIGFLASVTTSSTASVYHQDRVSHFIEVILSTPLTPKTYIDSITVASIINSIISYTAIAVVYTAISTSIASTTARQILFSHWIYIVALLMTILTSLLSIAMNIIATRLSIDPSRLAILPSTAIFLTAILIPNILGIKTLANEHLYTFITTLGATCLALIIAIEIMAKRLAGEYLITW</sequence>
<reference evidence="2 3" key="1">
    <citation type="journal article" date="2010" name="Stand. Genomic Sci.">
        <title>Complete genome sequence of Ignisphaera aggregans type strain (AQ1.S1).</title>
        <authorList>
            <person name="Goker M."/>
            <person name="Held B."/>
            <person name="Lapidus A."/>
            <person name="Nolan M."/>
            <person name="Spring S."/>
            <person name="Yasawong M."/>
            <person name="Lucas S."/>
            <person name="Glavina Del Rio T."/>
            <person name="Tice H."/>
            <person name="Cheng J.F."/>
            <person name="Goodwin L."/>
            <person name="Tapia R."/>
            <person name="Pitluck S."/>
            <person name="Liolios K."/>
            <person name="Ivanova N."/>
            <person name="Mavromatis K."/>
            <person name="Mikhailova N."/>
            <person name="Pati A."/>
            <person name="Chen A."/>
            <person name="Palaniappan K."/>
            <person name="Brambilla E."/>
            <person name="Land M."/>
            <person name="Hauser L."/>
            <person name="Chang Y.J."/>
            <person name="Jeffries C.D."/>
            <person name="Brettin T."/>
            <person name="Detter J.C."/>
            <person name="Han C."/>
            <person name="Rohde M."/>
            <person name="Sikorski J."/>
            <person name="Woyke T."/>
            <person name="Bristow J."/>
            <person name="Eisen J.A."/>
            <person name="Markowitz V."/>
            <person name="Hugenholtz P."/>
            <person name="Kyrpides N.C."/>
            <person name="Klenk H.P."/>
        </authorList>
    </citation>
    <scope>NUCLEOTIDE SEQUENCE [LARGE SCALE GENOMIC DNA]</scope>
    <source>
        <strain evidence="3">DSM 17230 / JCM 13409 / AQ1.S1</strain>
    </source>
</reference>
<evidence type="ECO:0000313" key="2">
    <source>
        <dbReference type="EMBL" id="ADM27580.1"/>
    </source>
</evidence>
<feature type="transmembrane region" description="Helical" evidence="1">
    <location>
        <begin position="150"/>
        <end position="171"/>
    </location>
</feature>
<keyword evidence="3" id="KW-1185">Reference proteome</keyword>
<feature type="transmembrane region" description="Helical" evidence="1">
    <location>
        <begin position="106"/>
        <end position="130"/>
    </location>
</feature>
<name>E0STA3_IGNAA</name>
<feature type="transmembrane region" description="Helical" evidence="1">
    <location>
        <begin position="24"/>
        <end position="41"/>
    </location>
</feature>
<gene>
    <name evidence="2" type="ordered locus">Igag_0751</name>
</gene>
<keyword evidence="1" id="KW-0472">Membrane</keyword>
<dbReference type="BioCyc" id="IAGG583356:GHAH-746-MONOMER"/>
<dbReference type="Proteomes" id="UP000001304">
    <property type="component" value="Chromosome"/>
</dbReference>
<keyword evidence="1" id="KW-0812">Transmembrane</keyword>
<feature type="transmembrane region" description="Helical" evidence="1">
    <location>
        <begin position="61"/>
        <end position="85"/>
    </location>
</feature>